<dbReference type="SUPFAM" id="SSF48264">
    <property type="entry name" value="Cytochrome P450"/>
    <property type="match status" value="1"/>
</dbReference>
<evidence type="ECO:0000256" key="4">
    <source>
        <dbReference type="RuleBase" id="RU000461"/>
    </source>
</evidence>
<dbReference type="PANTHER" id="PTHR24305">
    <property type="entry name" value="CYTOCHROME P450"/>
    <property type="match status" value="1"/>
</dbReference>
<evidence type="ECO:0000256" key="1">
    <source>
        <dbReference type="ARBA" id="ARBA00001971"/>
    </source>
</evidence>
<evidence type="ECO:0000256" key="2">
    <source>
        <dbReference type="ARBA" id="ARBA00010617"/>
    </source>
</evidence>
<keyword evidence="3 4" id="KW-0479">Metal-binding</keyword>
<name>A0A7D6C9N0_9ACTN</name>
<accession>A0A7D6C9N0</accession>
<dbReference type="Gene3D" id="1.10.630.10">
    <property type="entry name" value="Cytochrome P450"/>
    <property type="match status" value="1"/>
</dbReference>
<dbReference type="GO" id="GO:0004497">
    <property type="term" value="F:monooxygenase activity"/>
    <property type="evidence" value="ECO:0007669"/>
    <property type="project" value="UniProtKB-KW"/>
</dbReference>
<sequence length="484" mass="53209">MACSGGPLLSTVVPRRSVDQGSAPHVVAPHPAPTRARRARSVPLRHVAPGLLRDPVRALVDFGERAGGEVVRLNVGAFRPYLVTDADHVQQVLGDRADNFGRAGDGAFWGPLRRLFGDGILGDGPVWSDSRRILQPLFTARRIEAVLDRMAATIADAVAELDGPARAGQPVDIGAEQARIVCRTMMETFFGGRISVADALRVIRAQDAIATSVIPRVLVPFAPLALPMPGDRAFRDAARRIDEVLAPIVRSARGSDGDDVIATLWRGTTGDGRPLDERQVRNDTVAMVAVTTETTVNVLTWLWPHLERSPEVAARLREEIDSVAGGGRVGPEHLPRLRYTRMVLDELIRLYPVGWLAPRQVLRPTTLGGVRLPAGATLLISSLVTQRLTRYWDDPEVFDPDRFTPQRVRARHRYAFFPFGGGPHQCLGMHLFYLEAQLIVANLLSRYRLRARSSRLPAVRLAAALRARDRVELELRPVRTGTVA</sequence>
<dbReference type="InterPro" id="IPR002401">
    <property type="entry name" value="Cyt_P450_E_grp-I"/>
</dbReference>
<organism evidence="6">
    <name type="scientific">Micromonospora carbonacea</name>
    <dbReference type="NCBI Taxonomy" id="47853"/>
    <lineage>
        <taxon>Bacteria</taxon>
        <taxon>Bacillati</taxon>
        <taxon>Actinomycetota</taxon>
        <taxon>Actinomycetes</taxon>
        <taxon>Micromonosporales</taxon>
        <taxon>Micromonosporaceae</taxon>
        <taxon>Micromonospora</taxon>
    </lineage>
</organism>
<keyword evidence="3 4" id="KW-0408">Iron</keyword>
<reference evidence="6" key="1">
    <citation type="submission" date="2020-08" db="EMBL/GenBank/DDBJ databases">
        <title>A bifunctional nitrone conjugated secondary metabolite targeting the ribosome.</title>
        <authorList>
            <person name="Limbrick E.M."/>
            <person name="Graf M."/>
            <person name="Derewacz D.K."/>
            <person name="Nguyen F."/>
            <person name="Spraggins J.M."/>
            <person name="Wieland M."/>
            <person name="Ynigez-Gutierrez A.E."/>
            <person name="Reisman B.J."/>
            <person name="Zinshteyn B."/>
            <person name="McCulloch K."/>
            <person name="Iverson T.M."/>
            <person name="Green R."/>
            <person name="Wilson D.N."/>
            <person name="Bachmann B.O."/>
        </authorList>
    </citation>
    <scope>NUCLEOTIDE SEQUENCE</scope>
    <source>
        <strain evidence="6">Africana</strain>
    </source>
</reference>
<dbReference type="AlphaFoldDB" id="A0A7D6C9N0"/>
<feature type="region of interest" description="Disordered" evidence="5">
    <location>
        <begin position="19"/>
        <end position="39"/>
    </location>
</feature>
<evidence type="ECO:0000256" key="5">
    <source>
        <dbReference type="SAM" id="MobiDB-lite"/>
    </source>
</evidence>
<evidence type="ECO:0000313" key="6">
    <source>
        <dbReference type="EMBL" id="QLJ97082.1"/>
    </source>
</evidence>
<dbReference type="InterPro" id="IPR050121">
    <property type="entry name" value="Cytochrome_P450_monoxygenase"/>
</dbReference>
<dbReference type="PRINTS" id="PR00463">
    <property type="entry name" value="EP450I"/>
</dbReference>
<dbReference type="PRINTS" id="PR00385">
    <property type="entry name" value="P450"/>
</dbReference>
<comment type="similarity">
    <text evidence="2 4">Belongs to the cytochrome P450 family.</text>
</comment>
<dbReference type="PANTHER" id="PTHR24305:SF166">
    <property type="entry name" value="CYTOCHROME P450 12A4, MITOCHONDRIAL-RELATED"/>
    <property type="match status" value="1"/>
</dbReference>
<feature type="binding site" description="axial binding residue" evidence="3">
    <location>
        <position position="426"/>
    </location>
    <ligand>
        <name>heme</name>
        <dbReference type="ChEBI" id="CHEBI:30413"/>
    </ligand>
    <ligandPart>
        <name>Fe</name>
        <dbReference type="ChEBI" id="CHEBI:18248"/>
    </ligandPart>
</feature>
<keyword evidence="4" id="KW-0503">Monooxygenase</keyword>
<keyword evidence="4" id="KW-0560">Oxidoreductase</keyword>
<protein>
    <submittedName>
        <fullName evidence="6">Cytochrome P450</fullName>
    </submittedName>
</protein>
<dbReference type="EMBL" id="CP058905">
    <property type="protein sequence ID" value="QLJ97082.1"/>
    <property type="molecule type" value="Genomic_DNA"/>
</dbReference>
<dbReference type="GO" id="GO:0016705">
    <property type="term" value="F:oxidoreductase activity, acting on paired donors, with incorporation or reduction of molecular oxygen"/>
    <property type="evidence" value="ECO:0007669"/>
    <property type="project" value="InterPro"/>
</dbReference>
<evidence type="ECO:0000256" key="3">
    <source>
        <dbReference type="PIRSR" id="PIRSR602401-1"/>
    </source>
</evidence>
<dbReference type="InterPro" id="IPR017972">
    <property type="entry name" value="Cyt_P450_CS"/>
</dbReference>
<gene>
    <name evidence="6" type="ORF">HZU44_19755</name>
</gene>
<comment type="cofactor">
    <cofactor evidence="1 3">
        <name>heme</name>
        <dbReference type="ChEBI" id="CHEBI:30413"/>
    </cofactor>
</comment>
<dbReference type="InterPro" id="IPR001128">
    <property type="entry name" value="Cyt_P450"/>
</dbReference>
<dbReference type="Pfam" id="PF00067">
    <property type="entry name" value="p450"/>
    <property type="match status" value="1"/>
</dbReference>
<dbReference type="InterPro" id="IPR036396">
    <property type="entry name" value="Cyt_P450_sf"/>
</dbReference>
<keyword evidence="3 4" id="KW-0349">Heme</keyword>
<dbReference type="PROSITE" id="PS00086">
    <property type="entry name" value="CYTOCHROME_P450"/>
    <property type="match status" value="1"/>
</dbReference>
<proteinExistence type="inferred from homology"/>
<dbReference type="GO" id="GO:0005506">
    <property type="term" value="F:iron ion binding"/>
    <property type="evidence" value="ECO:0007669"/>
    <property type="project" value="InterPro"/>
</dbReference>
<dbReference type="GO" id="GO:0020037">
    <property type="term" value="F:heme binding"/>
    <property type="evidence" value="ECO:0007669"/>
    <property type="project" value="InterPro"/>
</dbReference>